<evidence type="ECO:0000259" key="6">
    <source>
        <dbReference type="PROSITE" id="PS51141"/>
    </source>
</evidence>
<evidence type="ECO:0000256" key="4">
    <source>
        <dbReference type="PROSITE-ProRule" id="PRU00470"/>
    </source>
</evidence>
<gene>
    <name evidence="7" type="ORF">DEO72_LG1g396</name>
</gene>
<feature type="domain" description="SBP-type" evidence="6">
    <location>
        <begin position="83"/>
        <end position="159"/>
    </location>
</feature>
<dbReference type="AlphaFoldDB" id="A0A4D6KJA4"/>
<keyword evidence="8" id="KW-1185">Reference proteome</keyword>
<dbReference type="EMBL" id="CP039345">
    <property type="protein sequence ID" value="QCD76775.1"/>
    <property type="molecule type" value="Genomic_DNA"/>
</dbReference>
<feature type="compositionally biased region" description="Basic residues" evidence="5">
    <location>
        <begin position="66"/>
        <end position="76"/>
    </location>
</feature>
<feature type="region of interest" description="Disordered" evidence="5">
    <location>
        <begin position="36"/>
        <end position="86"/>
    </location>
</feature>
<sequence length="159" mass="18202">MRMGYEKQKTKARSSSSISLTLRNLLQVMDESWSEGKRRINYKEEEDDDEEEEEEEGSEYGEDGRKKRVVTNKRGSKAGGSMPPLCQVDGCNADLSDAKPYHRRHKSSINGFANNAVGFMSYQNLMNQKGVVEDVWLDITRGVARMHLNMDIDEVKNEY</sequence>
<dbReference type="GO" id="GO:0005634">
    <property type="term" value="C:nucleus"/>
    <property type="evidence" value="ECO:0007669"/>
    <property type="project" value="InterPro"/>
</dbReference>
<protein>
    <submittedName>
        <fullName evidence="7">Transcription factor</fullName>
    </submittedName>
</protein>
<dbReference type="SUPFAM" id="SSF103612">
    <property type="entry name" value="SBT domain"/>
    <property type="match status" value="1"/>
</dbReference>
<evidence type="ECO:0000256" key="5">
    <source>
        <dbReference type="SAM" id="MobiDB-lite"/>
    </source>
</evidence>
<name>A0A4D6KJA4_VIGUN</name>
<dbReference type="InterPro" id="IPR004333">
    <property type="entry name" value="SBP_dom"/>
</dbReference>
<evidence type="ECO:0000256" key="3">
    <source>
        <dbReference type="ARBA" id="ARBA00022833"/>
    </source>
</evidence>
<dbReference type="InterPro" id="IPR044817">
    <property type="entry name" value="SBP-like"/>
</dbReference>
<feature type="region of interest" description="Disordered" evidence="5">
    <location>
        <begin position="1"/>
        <end position="20"/>
    </location>
</feature>
<organism evidence="7 8">
    <name type="scientific">Vigna unguiculata</name>
    <name type="common">Cowpea</name>
    <dbReference type="NCBI Taxonomy" id="3917"/>
    <lineage>
        <taxon>Eukaryota</taxon>
        <taxon>Viridiplantae</taxon>
        <taxon>Streptophyta</taxon>
        <taxon>Embryophyta</taxon>
        <taxon>Tracheophyta</taxon>
        <taxon>Spermatophyta</taxon>
        <taxon>Magnoliopsida</taxon>
        <taxon>eudicotyledons</taxon>
        <taxon>Gunneridae</taxon>
        <taxon>Pentapetalae</taxon>
        <taxon>rosids</taxon>
        <taxon>fabids</taxon>
        <taxon>Fabales</taxon>
        <taxon>Fabaceae</taxon>
        <taxon>Papilionoideae</taxon>
        <taxon>50 kb inversion clade</taxon>
        <taxon>NPAAA clade</taxon>
        <taxon>indigoferoid/millettioid clade</taxon>
        <taxon>Phaseoleae</taxon>
        <taxon>Vigna</taxon>
    </lineage>
</organism>
<reference evidence="7 8" key="1">
    <citation type="submission" date="2019-04" db="EMBL/GenBank/DDBJ databases">
        <title>An improved genome assembly and genetic linkage map for asparagus bean, Vigna unguiculata ssp. sesquipedialis.</title>
        <authorList>
            <person name="Xia Q."/>
            <person name="Zhang R."/>
            <person name="Dong Y."/>
        </authorList>
    </citation>
    <scope>NUCLEOTIDE SEQUENCE [LARGE SCALE GENOMIC DNA]</scope>
    <source>
        <tissue evidence="7">Leaf</tissue>
    </source>
</reference>
<dbReference type="Gene3D" id="4.10.1100.10">
    <property type="entry name" value="Transcription factor, SBP-box domain"/>
    <property type="match status" value="1"/>
</dbReference>
<dbReference type="GO" id="GO:0003677">
    <property type="term" value="F:DNA binding"/>
    <property type="evidence" value="ECO:0007669"/>
    <property type="project" value="InterPro"/>
</dbReference>
<evidence type="ECO:0000313" key="8">
    <source>
        <dbReference type="Proteomes" id="UP000501690"/>
    </source>
</evidence>
<accession>A0A4D6KJA4</accession>
<evidence type="ECO:0000256" key="2">
    <source>
        <dbReference type="ARBA" id="ARBA00022771"/>
    </source>
</evidence>
<dbReference type="GO" id="GO:0008270">
    <property type="term" value="F:zinc ion binding"/>
    <property type="evidence" value="ECO:0007669"/>
    <property type="project" value="UniProtKB-KW"/>
</dbReference>
<proteinExistence type="predicted"/>
<dbReference type="PANTHER" id="PTHR31251">
    <property type="entry name" value="SQUAMOSA PROMOTER-BINDING-LIKE PROTEIN 4"/>
    <property type="match status" value="1"/>
</dbReference>
<feature type="compositionally biased region" description="Acidic residues" evidence="5">
    <location>
        <begin position="44"/>
        <end position="61"/>
    </location>
</feature>
<dbReference type="PROSITE" id="PS51141">
    <property type="entry name" value="ZF_SBP"/>
    <property type="match status" value="1"/>
</dbReference>
<dbReference type="InterPro" id="IPR036893">
    <property type="entry name" value="SBP_sf"/>
</dbReference>
<keyword evidence="2 4" id="KW-0863">Zinc-finger</keyword>
<keyword evidence="3" id="KW-0862">Zinc</keyword>
<evidence type="ECO:0000256" key="1">
    <source>
        <dbReference type="ARBA" id="ARBA00022723"/>
    </source>
</evidence>
<dbReference type="Proteomes" id="UP000501690">
    <property type="component" value="Linkage Group LG1"/>
</dbReference>
<dbReference type="PANTHER" id="PTHR31251:SF197">
    <property type="entry name" value="SQUAMOSA PROMOTER-BINDING-LIKE PROTEIN 16"/>
    <property type="match status" value="1"/>
</dbReference>
<keyword evidence="1" id="KW-0479">Metal-binding</keyword>
<evidence type="ECO:0000313" key="7">
    <source>
        <dbReference type="EMBL" id="QCD76775.1"/>
    </source>
</evidence>